<protein>
    <submittedName>
        <fullName evidence="2">Eukaryotic peptide chain release factor GTP-binding subunit</fullName>
    </submittedName>
</protein>
<keyword evidence="3" id="KW-1185">Reference proteome</keyword>
<name>A0ABQ8MRG4_LABRO</name>
<feature type="compositionally biased region" description="Polar residues" evidence="1">
    <location>
        <begin position="112"/>
        <end position="122"/>
    </location>
</feature>
<reference evidence="2 3" key="1">
    <citation type="submission" date="2022-01" db="EMBL/GenBank/DDBJ databases">
        <title>A high-quality chromosome-level genome assembly of rohu carp, Labeo rohita.</title>
        <authorList>
            <person name="Arick M.A. II"/>
            <person name="Hsu C.-Y."/>
            <person name="Magbanua Z."/>
            <person name="Pechanova O."/>
            <person name="Grover C."/>
            <person name="Miller E."/>
            <person name="Thrash A."/>
            <person name="Ezzel L."/>
            <person name="Alam S."/>
            <person name="Benzie J."/>
            <person name="Hamilton M."/>
            <person name="Karsi A."/>
            <person name="Lawrence M.L."/>
            <person name="Peterson D.G."/>
        </authorList>
    </citation>
    <scope>NUCLEOTIDE SEQUENCE [LARGE SCALE GENOMIC DNA]</scope>
    <source>
        <strain evidence="3">BAU-BD-2019</strain>
        <tissue evidence="2">Blood</tissue>
    </source>
</reference>
<evidence type="ECO:0000313" key="2">
    <source>
        <dbReference type="EMBL" id="KAI2665424.1"/>
    </source>
</evidence>
<feature type="region of interest" description="Disordered" evidence="1">
    <location>
        <begin position="53"/>
        <end position="128"/>
    </location>
</feature>
<comment type="caution">
    <text evidence="2">The sequence shown here is derived from an EMBL/GenBank/DDBJ whole genome shotgun (WGS) entry which is preliminary data.</text>
</comment>
<evidence type="ECO:0000256" key="1">
    <source>
        <dbReference type="SAM" id="MobiDB-lite"/>
    </source>
</evidence>
<dbReference type="Proteomes" id="UP000830375">
    <property type="component" value="Unassembled WGS sequence"/>
</dbReference>
<proteinExistence type="predicted"/>
<evidence type="ECO:0000313" key="3">
    <source>
        <dbReference type="Proteomes" id="UP000830375"/>
    </source>
</evidence>
<accession>A0ABQ8MRG4</accession>
<dbReference type="EMBL" id="JACTAM010000004">
    <property type="protein sequence ID" value="KAI2665424.1"/>
    <property type="molecule type" value="Genomic_DNA"/>
</dbReference>
<gene>
    <name evidence="2" type="ORF">H4Q32_021713</name>
</gene>
<organism evidence="2 3">
    <name type="scientific">Labeo rohita</name>
    <name type="common">Indian major carp</name>
    <name type="synonym">Cyprinus rohita</name>
    <dbReference type="NCBI Taxonomy" id="84645"/>
    <lineage>
        <taxon>Eukaryota</taxon>
        <taxon>Metazoa</taxon>
        <taxon>Chordata</taxon>
        <taxon>Craniata</taxon>
        <taxon>Vertebrata</taxon>
        <taxon>Euteleostomi</taxon>
        <taxon>Actinopterygii</taxon>
        <taxon>Neopterygii</taxon>
        <taxon>Teleostei</taxon>
        <taxon>Ostariophysi</taxon>
        <taxon>Cypriniformes</taxon>
        <taxon>Cyprinidae</taxon>
        <taxon>Labeoninae</taxon>
        <taxon>Labeonini</taxon>
        <taxon>Labeo</taxon>
    </lineage>
</organism>
<sequence length="160" mass="17588">MDPTVLLIILKQGERSLEDHTRDYIFLAEHSHFPDSSLCTFYRAGLNTTTKGLLSGGGSSREPAGLHRVGAGVLRTSAPLQTQNPANPHPDMRSMSPSPPRMTSQSHERQSKGSPQSQSPTRPTRCESRLRLPLRWSAAWSKRGLWRALPTAPPLGVSLN</sequence>